<evidence type="ECO:0000313" key="3">
    <source>
        <dbReference type="Proteomes" id="UP000315842"/>
    </source>
</evidence>
<protein>
    <recommendedName>
        <fullName evidence="1">STAS domain-containing protein</fullName>
    </recommendedName>
</protein>
<accession>A0A4Y3K6V5</accession>
<dbReference type="AlphaFoldDB" id="A0A4Y3K6V5"/>
<dbReference type="PROSITE" id="PS50801">
    <property type="entry name" value="STAS"/>
    <property type="match status" value="1"/>
</dbReference>
<comment type="caution">
    <text evidence="2">The sequence shown here is derived from an EMBL/GenBank/DDBJ whole genome shotgun (WGS) entry which is preliminary data.</text>
</comment>
<dbReference type="Pfam" id="PF13466">
    <property type="entry name" value="STAS_2"/>
    <property type="match status" value="1"/>
</dbReference>
<reference evidence="2 3" key="1">
    <citation type="submission" date="2019-06" db="EMBL/GenBank/DDBJ databases">
        <title>Whole genome shotgun sequence of Cellulomonas uda NBRC 3747.</title>
        <authorList>
            <person name="Hosoyama A."/>
            <person name="Uohara A."/>
            <person name="Ohji S."/>
            <person name="Ichikawa N."/>
        </authorList>
    </citation>
    <scope>NUCLEOTIDE SEQUENCE [LARGE SCALE GENOMIC DNA]</scope>
    <source>
        <strain evidence="2 3">NBRC 3747</strain>
    </source>
</reference>
<dbReference type="InterPro" id="IPR036513">
    <property type="entry name" value="STAS_dom_sf"/>
</dbReference>
<dbReference type="EMBL" id="BJLP01000007">
    <property type="protein sequence ID" value="GEA80239.1"/>
    <property type="molecule type" value="Genomic_DNA"/>
</dbReference>
<dbReference type="Proteomes" id="UP000315842">
    <property type="component" value="Unassembled WGS sequence"/>
</dbReference>
<gene>
    <name evidence="2" type="ORF">CUD01_06830</name>
</gene>
<feature type="domain" description="STAS" evidence="1">
    <location>
        <begin position="20"/>
        <end position="111"/>
    </location>
</feature>
<dbReference type="RefSeq" id="WP_141318728.1">
    <property type="nucleotide sequence ID" value="NZ_BJLP01000007.1"/>
</dbReference>
<keyword evidence="3" id="KW-1185">Reference proteome</keyword>
<proteinExistence type="predicted"/>
<evidence type="ECO:0000259" key="1">
    <source>
        <dbReference type="PROSITE" id="PS50801"/>
    </source>
</evidence>
<organism evidence="2 3">
    <name type="scientific">Cellulomonas uda</name>
    <dbReference type="NCBI Taxonomy" id="1714"/>
    <lineage>
        <taxon>Bacteria</taxon>
        <taxon>Bacillati</taxon>
        <taxon>Actinomycetota</taxon>
        <taxon>Actinomycetes</taxon>
        <taxon>Micrococcales</taxon>
        <taxon>Cellulomonadaceae</taxon>
        <taxon>Cellulomonas</taxon>
    </lineage>
</organism>
<name>A0A4Y3K6V5_CELUD</name>
<sequence>MTVRRRLPGRIDLEPGVPPILRVSGDVDFSTVDGFCVRLGVDQAGVGRVLASKGVREIDLSEATFIDSAVLGLVVGIAPYLRPDRLRLRGASGAPLAVLEITGVDRLVDLG</sequence>
<dbReference type="InterPro" id="IPR002645">
    <property type="entry name" value="STAS_dom"/>
</dbReference>
<dbReference type="CDD" id="cd07043">
    <property type="entry name" value="STAS_anti-anti-sigma_factors"/>
    <property type="match status" value="1"/>
</dbReference>
<dbReference type="InterPro" id="IPR058548">
    <property type="entry name" value="MlaB-like_STAS"/>
</dbReference>
<dbReference type="Gene3D" id="3.30.750.24">
    <property type="entry name" value="STAS domain"/>
    <property type="match status" value="1"/>
</dbReference>
<dbReference type="SUPFAM" id="SSF52091">
    <property type="entry name" value="SpoIIaa-like"/>
    <property type="match status" value="1"/>
</dbReference>
<evidence type="ECO:0000313" key="2">
    <source>
        <dbReference type="EMBL" id="GEA80239.1"/>
    </source>
</evidence>